<dbReference type="Pfam" id="PF17919">
    <property type="entry name" value="RT_RNaseH_2"/>
    <property type="match status" value="1"/>
</dbReference>
<dbReference type="PANTHER" id="PTHR33064:SF39">
    <property type="match status" value="1"/>
</dbReference>
<dbReference type="AlphaFoldDB" id="A0A178U9J7"/>
<evidence type="ECO:0000313" key="2">
    <source>
        <dbReference type="EMBL" id="OAO89311.1"/>
    </source>
</evidence>
<dbReference type="Proteomes" id="UP000078284">
    <property type="component" value="Unassembled WGS sequence"/>
</dbReference>
<keyword evidence="2" id="KW-0150">Chloroplast</keyword>
<proteinExistence type="predicted"/>
<dbReference type="FunFam" id="3.10.20.370:FF:000001">
    <property type="entry name" value="Retrovirus-related Pol polyprotein from transposon 17.6-like protein"/>
    <property type="match status" value="1"/>
</dbReference>
<dbReference type="CDD" id="cd09274">
    <property type="entry name" value="RNase_HI_RT_Ty3"/>
    <property type="match status" value="1"/>
</dbReference>
<reference evidence="3" key="1">
    <citation type="journal article" date="2016" name="Proc. Natl. Acad. Sci. U.S.A.">
        <title>Chromosome-level assembly of Arabidopsis thaliana Ler reveals the extent of translocation and inversion polymorphisms.</title>
        <authorList>
            <person name="Zapata L."/>
            <person name="Ding J."/>
            <person name="Willing E.M."/>
            <person name="Hartwig B."/>
            <person name="Bezdan D."/>
            <person name="Jiao W.B."/>
            <person name="Patel V."/>
            <person name="Velikkakam James G."/>
            <person name="Koornneef M."/>
            <person name="Ossowski S."/>
            <person name="Schneeberger K."/>
        </authorList>
    </citation>
    <scope>NUCLEOTIDE SEQUENCE [LARGE SCALE GENOMIC DNA]</scope>
    <source>
        <strain evidence="3">cv. Landsberg erecta</strain>
    </source>
</reference>
<feature type="domain" description="Reverse transcriptase/retrotransposon-derived protein RNase H-like" evidence="1">
    <location>
        <begin position="354"/>
        <end position="452"/>
    </location>
</feature>
<dbReference type="InterPro" id="IPR043128">
    <property type="entry name" value="Rev_trsase/Diguanyl_cyclase"/>
</dbReference>
<evidence type="ECO:0000313" key="3">
    <source>
        <dbReference type="Proteomes" id="UP000078284"/>
    </source>
</evidence>
<dbReference type="EMBL" id="LUHQ01000015">
    <property type="protein sequence ID" value="OAO89311.1"/>
    <property type="molecule type" value="Genomic_DNA"/>
</dbReference>
<dbReference type="InterPro" id="IPR051320">
    <property type="entry name" value="Viral_Replic_Matur_Polypro"/>
</dbReference>
<dbReference type="Gene3D" id="3.10.10.10">
    <property type="entry name" value="HIV Type 1 Reverse Transcriptase, subunit A, domain 1"/>
    <property type="match status" value="1"/>
</dbReference>
<dbReference type="InterPro" id="IPR041577">
    <property type="entry name" value="RT_RNaseH_2"/>
</dbReference>
<dbReference type="Gene3D" id="3.30.70.270">
    <property type="match status" value="3"/>
</dbReference>
<dbReference type="SUPFAM" id="SSF56672">
    <property type="entry name" value="DNA/RNA polymerases"/>
    <property type="match status" value="1"/>
</dbReference>
<name>A0A178U9J7_ARATH</name>
<gene>
    <name evidence="2" type="ORF">AXX17_ATUG02010</name>
</gene>
<geneLocation type="chloroplast" evidence="2"/>
<dbReference type="CDD" id="cd01647">
    <property type="entry name" value="RT_LTR"/>
    <property type="match status" value="1"/>
</dbReference>
<organism evidence="2 3">
    <name type="scientific">Arabidopsis thaliana</name>
    <name type="common">Mouse-ear cress</name>
    <dbReference type="NCBI Taxonomy" id="3702"/>
    <lineage>
        <taxon>Eukaryota</taxon>
        <taxon>Viridiplantae</taxon>
        <taxon>Streptophyta</taxon>
        <taxon>Embryophyta</taxon>
        <taxon>Tracheophyta</taxon>
        <taxon>Spermatophyta</taxon>
        <taxon>Magnoliopsida</taxon>
        <taxon>eudicotyledons</taxon>
        <taxon>Gunneridae</taxon>
        <taxon>Pentapetalae</taxon>
        <taxon>rosids</taxon>
        <taxon>malvids</taxon>
        <taxon>Brassicales</taxon>
        <taxon>Brassicaceae</taxon>
        <taxon>Camelineae</taxon>
        <taxon>Arabidopsis</taxon>
    </lineage>
</organism>
<comment type="caution">
    <text evidence="2">The sequence shown here is derived from an EMBL/GenBank/DDBJ whole genome shotgun (WGS) entry which is preliminary data.</text>
</comment>
<protein>
    <recommendedName>
        <fullName evidence="1">Reverse transcriptase/retrotransposon-derived protein RNase H-like domain-containing protein</fullName>
    </recommendedName>
</protein>
<dbReference type="PANTHER" id="PTHR33064">
    <property type="entry name" value="POL PROTEIN"/>
    <property type="match status" value="1"/>
</dbReference>
<accession>A0A178U9J7</accession>
<keyword evidence="2" id="KW-0934">Plastid</keyword>
<sequence>MQLYLTDIWGKAYAESIHPSGDAKDWVFPDSITGYFCAAPETKVSSGRPPKKRFRSAGEFGVPGSQSQGHKCGRCGQEGHNKKLTLLLSKLRNHRKALGYSLDDIAGISPDVCMHRIHLEDESKSSVEHQRRLNANLKEVVKKEIMKLLEAGIIYPISDSSWVSPVHVVPKKGGVTVVKNEKDELIPTRTITGHRMCIDYRKMNAATRKDHFPLPFIDQMLERGMMSIFTNMIEDIMEVFMDDFSVYRSSFEDCLENLCKVLARCEEKHLVLNWEKCYFMVYDGIVLGHRISEHGIEVDRAKIEVMTSLQAPDNGKAVRSFLGHAGFYRKFIKDLNRIARPLIALLCKEVKFEFTQECHDAIQQIKQALISSPIVPPPNWDLPFEVMCDASDFAVGAVLGQRKDKRIHAIYYASRTLDDAQRNYATTEKELLDVVFAFEKCRSYLVGSKVIVHTDHAALKYLMQKKDAKPRL</sequence>
<dbReference type="InterPro" id="IPR043502">
    <property type="entry name" value="DNA/RNA_pol_sf"/>
</dbReference>
<dbReference type="FunFam" id="3.30.70.270:FF:000020">
    <property type="entry name" value="Transposon Tf2-6 polyprotein-like Protein"/>
    <property type="match status" value="1"/>
</dbReference>
<evidence type="ECO:0000259" key="1">
    <source>
        <dbReference type="Pfam" id="PF17919"/>
    </source>
</evidence>